<feature type="domain" description="Ig-like" evidence="4">
    <location>
        <begin position="204"/>
        <end position="288"/>
    </location>
</feature>
<dbReference type="FunFam" id="2.60.40.10:FF:000877">
    <property type="entry name" value="CLUMA_CG002357, isoform A"/>
    <property type="match status" value="1"/>
</dbReference>
<dbReference type="InterPro" id="IPR050958">
    <property type="entry name" value="Cell_Adh-Cytoskel_Orgn"/>
</dbReference>
<dbReference type="Gene3D" id="2.60.40.10">
    <property type="entry name" value="Immunoglobulins"/>
    <property type="match status" value="4"/>
</dbReference>
<evidence type="ECO:0000313" key="5">
    <source>
        <dbReference type="EMBL" id="CAH0559494.1"/>
    </source>
</evidence>
<dbReference type="SMART" id="SM00409">
    <property type="entry name" value="IG"/>
    <property type="match status" value="3"/>
</dbReference>
<dbReference type="CDD" id="cd00096">
    <property type="entry name" value="Ig"/>
    <property type="match status" value="2"/>
</dbReference>
<dbReference type="SMART" id="SM00408">
    <property type="entry name" value="IGc2"/>
    <property type="match status" value="3"/>
</dbReference>
<keyword evidence="3" id="KW-0472">Membrane</keyword>
<feature type="domain" description="Ig-like" evidence="4">
    <location>
        <begin position="108"/>
        <end position="201"/>
    </location>
</feature>
<dbReference type="AlphaFoldDB" id="A0A9P0BDA1"/>
<keyword evidence="6" id="KW-1185">Reference proteome</keyword>
<dbReference type="InterPro" id="IPR003598">
    <property type="entry name" value="Ig_sub2"/>
</dbReference>
<gene>
    <name evidence="5" type="ORF">MELIAE_LOCUS9580</name>
</gene>
<dbReference type="InterPro" id="IPR013783">
    <property type="entry name" value="Ig-like_fold"/>
</dbReference>
<dbReference type="GO" id="GO:0050808">
    <property type="term" value="P:synapse organization"/>
    <property type="evidence" value="ECO:0007669"/>
    <property type="project" value="TreeGrafter"/>
</dbReference>
<keyword evidence="3" id="KW-0812">Transmembrane</keyword>
<dbReference type="FunFam" id="2.60.40.10:FF:001268">
    <property type="entry name" value="Blast:Protein CEPU-1"/>
    <property type="match status" value="1"/>
</dbReference>
<dbReference type="PANTHER" id="PTHR45080:SF38">
    <property type="entry name" value="FI23916P1-RELATED"/>
    <property type="match status" value="1"/>
</dbReference>
<dbReference type="FunFam" id="2.60.40.10:FF:001233">
    <property type="entry name" value="Uncharacterized protein, isoform B"/>
    <property type="match status" value="1"/>
</dbReference>
<dbReference type="SUPFAM" id="SSF49265">
    <property type="entry name" value="Fibronectin type III"/>
    <property type="match status" value="1"/>
</dbReference>
<evidence type="ECO:0000256" key="3">
    <source>
        <dbReference type="SAM" id="Phobius"/>
    </source>
</evidence>
<dbReference type="InterPro" id="IPR013106">
    <property type="entry name" value="Ig_V-set"/>
</dbReference>
<proteinExistence type="predicted"/>
<evidence type="ECO:0000259" key="4">
    <source>
        <dbReference type="PROSITE" id="PS50835"/>
    </source>
</evidence>
<name>A0A9P0BDA1_BRAAE</name>
<dbReference type="GO" id="GO:0030424">
    <property type="term" value="C:axon"/>
    <property type="evidence" value="ECO:0007669"/>
    <property type="project" value="TreeGrafter"/>
</dbReference>
<evidence type="ECO:0000313" key="6">
    <source>
        <dbReference type="Proteomes" id="UP001154078"/>
    </source>
</evidence>
<dbReference type="EMBL" id="OV121137">
    <property type="protein sequence ID" value="CAH0559494.1"/>
    <property type="molecule type" value="Genomic_DNA"/>
</dbReference>
<dbReference type="PANTHER" id="PTHR45080">
    <property type="entry name" value="CONTACTIN 5"/>
    <property type="match status" value="1"/>
</dbReference>
<protein>
    <recommendedName>
        <fullName evidence="4">Ig-like domain-containing protein</fullName>
    </recommendedName>
</protein>
<dbReference type="GO" id="GO:0005886">
    <property type="term" value="C:plasma membrane"/>
    <property type="evidence" value="ECO:0007669"/>
    <property type="project" value="TreeGrafter"/>
</dbReference>
<accession>A0A9P0BDA1</accession>
<dbReference type="Pfam" id="PF13927">
    <property type="entry name" value="Ig_3"/>
    <property type="match status" value="1"/>
</dbReference>
<keyword evidence="1" id="KW-0677">Repeat</keyword>
<dbReference type="GO" id="GO:0007156">
    <property type="term" value="P:homophilic cell adhesion via plasma membrane adhesion molecules"/>
    <property type="evidence" value="ECO:0007669"/>
    <property type="project" value="TreeGrafter"/>
</dbReference>
<feature type="transmembrane region" description="Helical" evidence="3">
    <location>
        <begin position="72"/>
        <end position="91"/>
    </location>
</feature>
<dbReference type="InterPro" id="IPR013098">
    <property type="entry name" value="Ig_I-set"/>
</dbReference>
<organism evidence="5 6">
    <name type="scientific">Brassicogethes aeneus</name>
    <name type="common">Rape pollen beetle</name>
    <name type="synonym">Meligethes aeneus</name>
    <dbReference type="NCBI Taxonomy" id="1431903"/>
    <lineage>
        <taxon>Eukaryota</taxon>
        <taxon>Metazoa</taxon>
        <taxon>Ecdysozoa</taxon>
        <taxon>Arthropoda</taxon>
        <taxon>Hexapoda</taxon>
        <taxon>Insecta</taxon>
        <taxon>Pterygota</taxon>
        <taxon>Neoptera</taxon>
        <taxon>Endopterygota</taxon>
        <taxon>Coleoptera</taxon>
        <taxon>Polyphaga</taxon>
        <taxon>Cucujiformia</taxon>
        <taxon>Nitidulidae</taxon>
        <taxon>Meligethinae</taxon>
        <taxon>Brassicogethes</taxon>
    </lineage>
</organism>
<dbReference type="InterPro" id="IPR003961">
    <property type="entry name" value="FN3_dom"/>
</dbReference>
<keyword evidence="3" id="KW-1133">Transmembrane helix</keyword>
<dbReference type="InterPro" id="IPR036116">
    <property type="entry name" value="FN3_sf"/>
</dbReference>
<evidence type="ECO:0000256" key="1">
    <source>
        <dbReference type="ARBA" id="ARBA00022737"/>
    </source>
</evidence>
<reference evidence="5" key="1">
    <citation type="submission" date="2021-12" db="EMBL/GenBank/DDBJ databases">
        <authorList>
            <person name="King R."/>
        </authorList>
    </citation>
    <scope>NUCLEOTIDE SEQUENCE</scope>
</reference>
<dbReference type="InterPro" id="IPR007110">
    <property type="entry name" value="Ig-like_dom"/>
</dbReference>
<dbReference type="GO" id="GO:0008046">
    <property type="term" value="F:axon guidance receptor activity"/>
    <property type="evidence" value="ECO:0007669"/>
    <property type="project" value="TreeGrafter"/>
</dbReference>
<dbReference type="InterPro" id="IPR003599">
    <property type="entry name" value="Ig_sub"/>
</dbReference>
<sequence>MGRRDASRKPFLRNRPVYAATGSFAFRGSCRHATRAPNTTCKSARFHEQVVRLCFGAKPNEAFKLVRRTRDIMHTCGLFVLVLVVPGMAIINSGTSSFTGSHIPAVTPRFISRGNIFKVVTGDTVELPCEIQNLGPFAVVWKRGATLLTAGQTRISMDPRISLTGGFNLQLKDIQHSDQGDYTCQIGDGTQGDLIHTIEILKPPSIEIMPQNGQVVTRKGGPVSFECKANGNPSPVVQWSKKEGILPSGMQVQTGYLLSVNEVRRQDGGIYQCTASNGIGQPVRAEIRLHVLYPPEVSVLTSWVNSGEGLEAKLDCLVHADPPAEVSWYQDSFLLQPTDRRIMSKSVQTYSLTIRNVQLSDYGNYSCSVQNSIGRDKKYIELSGKPGPAKITSPQYSNPHDYDLSWIVQSVFPILEVRLLYRRMMVNSSYNHPGQWHDLLVKPPQSFNSATGERTQTYRLSNLVPDSVYECLVQTRNHHGFGELSDLHQWFSSPRGKIFSRGASSRNKPTFFVFSLVTVIFCLLRVRI</sequence>
<keyword evidence="2" id="KW-0393">Immunoglobulin domain</keyword>
<dbReference type="Proteomes" id="UP001154078">
    <property type="component" value="Chromosome 6"/>
</dbReference>
<dbReference type="SMART" id="SM00406">
    <property type="entry name" value="IGv"/>
    <property type="match status" value="2"/>
</dbReference>
<dbReference type="CDD" id="cd00063">
    <property type="entry name" value="FN3"/>
    <property type="match status" value="1"/>
</dbReference>
<feature type="transmembrane region" description="Helical" evidence="3">
    <location>
        <begin position="509"/>
        <end position="526"/>
    </location>
</feature>
<dbReference type="OrthoDB" id="6159398at2759"/>
<dbReference type="GO" id="GO:0043025">
    <property type="term" value="C:neuronal cell body"/>
    <property type="evidence" value="ECO:0007669"/>
    <property type="project" value="TreeGrafter"/>
</dbReference>
<dbReference type="InterPro" id="IPR036179">
    <property type="entry name" value="Ig-like_dom_sf"/>
</dbReference>
<feature type="domain" description="Ig-like" evidence="4">
    <location>
        <begin position="295"/>
        <end position="383"/>
    </location>
</feature>
<dbReference type="Pfam" id="PF07679">
    <property type="entry name" value="I-set"/>
    <property type="match status" value="2"/>
</dbReference>
<dbReference type="SUPFAM" id="SSF48726">
    <property type="entry name" value="Immunoglobulin"/>
    <property type="match status" value="3"/>
</dbReference>
<evidence type="ECO:0000256" key="2">
    <source>
        <dbReference type="ARBA" id="ARBA00023319"/>
    </source>
</evidence>
<dbReference type="PROSITE" id="PS50835">
    <property type="entry name" value="IG_LIKE"/>
    <property type="match status" value="3"/>
</dbReference>